<dbReference type="AlphaFoldDB" id="A0A552M148"/>
<dbReference type="GO" id="GO:0003677">
    <property type="term" value="F:DNA binding"/>
    <property type="evidence" value="ECO:0007669"/>
    <property type="project" value="UniProtKB-KW"/>
</dbReference>
<evidence type="ECO:0000256" key="2">
    <source>
        <dbReference type="ARBA" id="ARBA00023125"/>
    </source>
</evidence>
<dbReference type="InterPro" id="IPR036162">
    <property type="entry name" value="Resolvase-like_N_sf"/>
</dbReference>
<feature type="domain" description="Resolvase/invertase-type recombinase catalytic" evidence="6">
    <location>
        <begin position="8"/>
        <end position="149"/>
    </location>
</feature>
<evidence type="ECO:0000313" key="7">
    <source>
        <dbReference type="EMBL" id="TRV26181.1"/>
    </source>
</evidence>
<protein>
    <submittedName>
        <fullName evidence="7">Recombinase family protein</fullName>
    </submittedName>
</protein>
<sequence>MAANTTKTAVSYIRVSTAQQGKSGLGLEAQKAAIAKFVEVEGVELIAEFQEVETGKGADALNNRPQLAAALAEAKRRDCPVIVAKLDRLSRDVAFIASLMSKKTPFIVAELGADVSPFMLHIYAAVAEQERAMISQRTKDALAAVKARGRKLGNPNIAKAQEAAAKVRTANADTFAANVLPVIREIQATGASMRKTAEALNRRRIPTARGGTWAATQVSDILKRF</sequence>
<dbReference type="Proteomes" id="UP000318616">
    <property type="component" value="Unassembled WGS sequence"/>
</dbReference>
<evidence type="ECO:0000256" key="3">
    <source>
        <dbReference type="ARBA" id="ARBA00023172"/>
    </source>
</evidence>
<evidence type="ECO:0000313" key="8">
    <source>
        <dbReference type="Proteomes" id="UP000318616"/>
    </source>
</evidence>
<dbReference type="PANTHER" id="PTHR30461:SF2">
    <property type="entry name" value="SERINE RECOMBINASE PINE-RELATED"/>
    <property type="match status" value="1"/>
</dbReference>
<comment type="caution">
    <text evidence="7">The sequence shown here is derived from an EMBL/GenBank/DDBJ whole genome shotgun (WGS) entry which is preliminary data.</text>
</comment>
<evidence type="ECO:0000256" key="1">
    <source>
        <dbReference type="ARBA" id="ARBA00022908"/>
    </source>
</evidence>
<accession>A0A552M148</accession>
<dbReference type="Pfam" id="PF00239">
    <property type="entry name" value="Resolvase"/>
    <property type="match status" value="1"/>
</dbReference>
<dbReference type="InterPro" id="IPR006118">
    <property type="entry name" value="Recombinase_CS"/>
</dbReference>
<dbReference type="CDD" id="cd00338">
    <property type="entry name" value="Ser_Recombinase"/>
    <property type="match status" value="1"/>
</dbReference>
<dbReference type="Gene3D" id="3.40.50.1390">
    <property type="entry name" value="Resolvase, N-terminal catalytic domain"/>
    <property type="match status" value="1"/>
</dbReference>
<dbReference type="SMART" id="SM00857">
    <property type="entry name" value="Resolvase"/>
    <property type="match status" value="1"/>
</dbReference>
<reference evidence="7 8" key="1">
    <citation type="submission" date="2019-01" db="EMBL/GenBank/DDBJ databases">
        <title>Coherence of Microcystis species and biogeography revealed through population genomics.</title>
        <authorList>
            <person name="Perez-Carrascal O.M."/>
            <person name="Terrat Y."/>
            <person name="Giani A."/>
            <person name="Fortin N."/>
            <person name="Tromas N."/>
            <person name="Shapiro B.J."/>
        </authorList>
    </citation>
    <scope>NUCLEOTIDE SEQUENCE [LARGE SCALE GENOMIC DNA]</scope>
    <source>
        <strain evidence="7">Mw_MB_S_20031200_S109D</strain>
    </source>
</reference>
<dbReference type="EMBL" id="SFAP01000087">
    <property type="protein sequence ID" value="TRV26181.1"/>
    <property type="molecule type" value="Genomic_DNA"/>
</dbReference>
<dbReference type="InterPro" id="IPR006119">
    <property type="entry name" value="Resolv_N"/>
</dbReference>
<feature type="active site" description="O-(5'-phospho-DNA)-serine intermediate" evidence="4 5">
    <location>
        <position position="16"/>
    </location>
</feature>
<dbReference type="PROSITE" id="PS51736">
    <property type="entry name" value="RECOMBINASES_3"/>
    <property type="match status" value="1"/>
</dbReference>
<dbReference type="Pfam" id="PF07508">
    <property type="entry name" value="Recombinase"/>
    <property type="match status" value="1"/>
</dbReference>
<evidence type="ECO:0000256" key="4">
    <source>
        <dbReference type="PIRSR" id="PIRSR606118-50"/>
    </source>
</evidence>
<dbReference type="SUPFAM" id="SSF53041">
    <property type="entry name" value="Resolvase-like"/>
    <property type="match status" value="1"/>
</dbReference>
<dbReference type="PANTHER" id="PTHR30461">
    <property type="entry name" value="DNA-INVERTASE FROM LAMBDOID PROPHAGE"/>
    <property type="match status" value="1"/>
</dbReference>
<dbReference type="GO" id="GO:0015074">
    <property type="term" value="P:DNA integration"/>
    <property type="evidence" value="ECO:0007669"/>
    <property type="project" value="UniProtKB-KW"/>
</dbReference>
<evidence type="ECO:0000259" key="6">
    <source>
        <dbReference type="PROSITE" id="PS51736"/>
    </source>
</evidence>
<keyword evidence="3" id="KW-0233">DNA recombination</keyword>
<dbReference type="PROSITE" id="PS00397">
    <property type="entry name" value="RECOMBINASES_1"/>
    <property type="match status" value="1"/>
</dbReference>
<keyword evidence="1" id="KW-0229">DNA integration</keyword>
<dbReference type="InterPro" id="IPR050639">
    <property type="entry name" value="SSR_resolvase"/>
</dbReference>
<name>A0A552M148_9CHRO</name>
<evidence type="ECO:0000256" key="5">
    <source>
        <dbReference type="PROSITE-ProRule" id="PRU10137"/>
    </source>
</evidence>
<organism evidence="7 8">
    <name type="scientific">Microcystis wesenbergii Mw_MB_S_20031200_S109D</name>
    <dbReference type="NCBI Taxonomy" id="2486241"/>
    <lineage>
        <taxon>Bacteria</taxon>
        <taxon>Bacillati</taxon>
        <taxon>Cyanobacteriota</taxon>
        <taxon>Cyanophyceae</taxon>
        <taxon>Oscillatoriophycideae</taxon>
        <taxon>Chroococcales</taxon>
        <taxon>Microcystaceae</taxon>
        <taxon>Microcystis</taxon>
    </lineage>
</organism>
<dbReference type="InterPro" id="IPR011109">
    <property type="entry name" value="DNA_bind_recombinase_dom"/>
</dbReference>
<dbReference type="GO" id="GO:0000150">
    <property type="term" value="F:DNA strand exchange activity"/>
    <property type="evidence" value="ECO:0007669"/>
    <property type="project" value="InterPro"/>
</dbReference>
<proteinExistence type="predicted"/>
<keyword evidence="2" id="KW-0238">DNA-binding</keyword>
<gene>
    <name evidence="7" type="ORF">EWV88_06760</name>
</gene>